<evidence type="ECO:0000256" key="2">
    <source>
        <dbReference type="ARBA" id="ARBA00022723"/>
    </source>
</evidence>
<proteinExistence type="predicted"/>
<dbReference type="Proteomes" id="UP000682733">
    <property type="component" value="Unassembled WGS sequence"/>
</dbReference>
<dbReference type="Proteomes" id="UP000677228">
    <property type="component" value="Unassembled WGS sequence"/>
</dbReference>
<evidence type="ECO:0000313" key="5">
    <source>
        <dbReference type="EMBL" id="CAF4205201.1"/>
    </source>
</evidence>
<evidence type="ECO:0000259" key="3">
    <source>
        <dbReference type="Pfam" id="PF13359"/>
    </source>
</evidence>
<keyword evidence="2" id="KW-0479">Metal-binding</keyword>
<reference evidence="5" key="1">
    <citation type="submission" date="2021-02" db="EMBL/GenBank/DDBJ databases">
        <authorList>
            <person name="Nowell W R."/>
        </authorList>
    </citation>
    <scope>NUCLEOTIDE SEQUENCE</scope>
</reference>
<comment type="cofactor">
    <cofactor evidence="1">
        <name>a divalent metal cation</name>
        <dbReference type="ChEBI" id="CHEBI:60240"/>
    </cofactor>
</comment>
<evidence type="ECO:0000256" key="1">
    <source>
        <dbReference type="ARBA" id="ARBA00001968"/>
    </source>
</evidence>
<protein>
    <recommendedName>
        <fullName evidence="3">DDE Tnp4 domain-containing protein</fullName>
    </recommendedName>
</protein>
<dbReference type="GO" id="GO:0046872">
    <property type="term" value="F:metal ion binding"/>
    <property type="evidence" value="ECO:0007669"/>
    <property type="project" value="UniProtKB-KW"/>
</dbReference>
<evidence type="ECO:0000313" key="4">
    <source>
        <dbReference type="EMBL" id="CAF1397870.1"/>
    </source>
</evidence>
<gene>
    <name evidence="4" type="ORF">OVA965_LOCUS32896</name>
    <name evidence="5" type="ORF">TMI583_LOCUS33767</name>
</gene>
<sequence length="428" mass="49320">MLKTNLIQNIKQNQLNYCTIKRNELMIILNEMKEELKTKDCKTNESNQNPPLNYNDDDTSMSDANYHVLTGLTRDQFNDLCSEIPPSALRHTDIRSPRTAIVCLLVKLRLGLSHQTLCTLFSGEDKRKMTRILDSGCTAITRYFVPKHLGFDHIERQKVIDNHTRPLAKILLGDNDPNKALIILDGIYCYTQKSANNLLQRRAYSLHKGKPLVKPMMIVSSDGYIISVMGPYLADGRNNDAEITKNIIYNNKQGFTDWLHPEDLVIVDRGFRYCISDLEKFGYKPKMPCFLKKDQSQFTTNKANQTRFITKIRWVIESANGRVKKWQFFNKIIPNGMIEKTGDHFQIVCAMIKCYRLVFIQGTSHDNEIAEKMLKLADETNKIRNYVENMKTKRAKKLKWIPMDAANAISDFSKMNFEALCCLLTLLG</sequence>
<dbReference type="EMBL" id="CAJOBA010047774">
    <property type="protein sequence ID" value="CAF4205201.1"/>
    <property type="molecule type" value="Genomic_DNA"/>
</dbReference>
<dbReference type="InterPro" id="IPR027806">
    <property type="entry name" value="HARBI1_dom"/>
</dbReference>
<comment type="caution">
    <text evidence="5">The sequence shown here is derived from an EMBL/GenBank/DDBJ whole genome shotgun (WGS) entry which is preliminary data.</text>
</comment>
<dbReference type="PANTHER" id="PTHR23080">
    <property type="entry name" value="THAP DOMAIN PROTEIN"/>
    <property type="match status" value="1"/>
</dbReference>
<name>A0A8S2S4Z5_9BILA</name>
<dbReference type="Pfam" id="PF13359">
    <property type="entry name" value="DDE_Tnp_4"/>
    <property type="match status" value="1"/>
</dbReference>
<dbReference type="EMBL" id="CAJNOK010026059">
    <property type="protein sequence ID" value="CAF1397870.1"/>
    <property type="molecule type" value="Genomic_DNA"/>
</dbReference>
<feature type="domain" description="DDE Tnp4" evidence="3">
    <location>
        <begin position="184"/>
        <end position="351"/>
    </location>
</feature>
<organism evidence="5 6">
    <name type="scientific">Didymodactylos carnosus</name>
    <dbReference type="NCBI Taxonomy" id="1234261"/>
    <lineage>
        <taxon>Eukaryota</taxon>
        <taxon>Metazoa</taxon>
        <taxon>Spiralia</taxon>
        <taxon>Gnathifera</taxon>
        <taxon>Rotifera</taxon>
        <taxon>Eurotatoria</taxon>
        <taxon>Bdelloidea</taxon>
        <taxon>Philodinida</taxon>
        <taxon>Philodinidae</taxon>
        <taxon>Didymodactylos</taxon>
    </lineage>
</organism>
<dbReference type="AlphaFoldDB" id="A0A8S2S4Z5"/>
<evidence type="ECO:0000313" key="6">
    <source>
        <dbReference type="Proteomes" id="UP000682733"/>
    </source>
</evidence>
<accession>A0A8S2S4Z5</accession>
<dbReference type="PANTHER" id="PTHR23080:SF133">
    <property type="entry name" value="SI:CH211-262I1.5-RELATED"/>
    <property type="match status" value="1"/>
</dbReference>